<name>A0A5A9X6Y1_9BACT</name>
<dbReference type="AlphaFoldDB" id="A0A5A9X6Y1"/>
<dbReference type="Proteomes" id="UP000324298">
    <property type="component" value="Unassembled WGS sequence"/>
</dbReference>
<accession>A0A5A9X6Y1</accession>
<evidence type="ECO:0000313" key="2">
    <source>
        <dbReference type="Proteomes" id="UP000324298"/>
    </source>
</evidence>
<comment type="caution">
    <text evidence="1">The sequence shown here is derived from an EMBL/GenBank/DDBJ whole genome shotgun (WGS) entry which is preliminary data.</text>
</comment>
<proteinExistence type="predicted"/>
<reference evidence="1 2" key="1">
    <citation type="submission" date="2019-04" db="EMBL/GenBank/DDBJ databases">
        <title>Geobacter ruber sp. nov., ferric-reducing bacteria isolated from paddy soil.</title>
        <authorList>
            <person name="Xu Z."/>
            <person name="Masuda Y."/>
            <person name="Itoh H."/>
            <person name="Senoo K."/>
        </authorList>
    </citation>
    <scope>NUCLEOTIDE SEQUENCE [LARGE SCALE GENOMIC DNA]</scope>
    <source>
        <strain evidence="1 2">Red88</strain>
    </source>
</reference>
<keyword evidence="2" id="KW-1185">Reference proteome</keyword>
<gene>
    <name evidence="1" type="ORF">ET418_15565</name>
</gene>
<organism evidence="1 2">
    <name type="scientific">Oryzomonas rubra</name>
    <dbReference type="NCBI Taxonomy" id="2509454"/>
    <lineage>
        <taxon>Bacteria</taxon>
        <taxon>Pseudomonadati</taxon>
        <taxon>Thermodesulfobacteriota</taxon>
        <taxon>Desulfuromonadia</taxon>
        <taxon>Geobacterales</taxon>
        <taxon>Geobacteraceae</taxon>
        <taxon>Oryzomonas</taxon>
    </lineage>
</organism>
<protein>
    <submittedName>
        <fullName evidence="1">Uncharacterized protein</fullName>
    </submittedName>
</protein>
<evidence type="ECO:0000313" key="1">
    <source>
        <dbReference type="EMBL" id="KAA0888796.1"/>
    </source>
</evidence>
<dbReference type="EMBL" id="SRSD01000010">
    <property type="protein sequence ID" value="KAA0888796.1"/>
    <property type="molecule type" value="Genomic_DNA"/>
</dbReference>
<dbReference type="RefSeq" id="WP_149309151.1">
    <property type="nucleotide sequence ID" value="NZ_SRSD01000010.1"/>
</dbReference>
<sequence>MCQEARENMEAAQGHSHLVAAGIIQGLAARPFREEIMDFNDEWAGTGTAEYTKHICRGCAMG</sequence>